<keyword evidence="6" id="KW-0229">DNA integration</keyword>
<evidence type="ECO:0000256" key="7">
    <source>
        <dbReference type="ARBA" id="ARBA00022918"/>
    </source>
</evidence>
<organism evidence="12 13">
    <name type="scientific">Cordylochernes scorpioides</name>
    <dbReference type="NCBI Taxonomy" id="51811"/>
    <lineage>
        <taxon>Eukaryota</taxon>
        <taxon>Metazoa</taxon>
        <taxon>Ecdysozoa</taxon>
        <taxon>Arthropoda</taxon>
        <taxon>Chelicerata</taxon>
        <taxon>Arachnida</taxon>
        <taxon>Pseudoscorpiones</taxon>
        <taxon>Cheliferoidea</taxon>
        <taxon>Chernetidae</taxon>
        <taxon>Cordylochernes</taxon>
    </lineage>
</organism>
<keyword evidence="7" id="KW-0695">RNA-directed DNA polymerase</keyword>
<keyword evidence="8" id="KW-0808">Transferase</keyword>
<dbReference type="Proteomes" id="UP001235939">
    <property type="component" value="Chromosome 10"/>
</dbReference>
<evidence type="ECO:0000256" key="1">
    <source>
        <dbReference type="ARBA" id="ARBA00022722"/>
    </source>
</evidence>
<keyword evidence="9" id="KW-0233">DNA recombination</keyword>
<evidence type="ECO:0000256" key="9">
    <source>
        <dbReference type="ARBA" id="ARBA00023172"/>
    </source>
</evidence>
<reference evidence="12 13" key="1">
    <citation type="submission" date="2022-01" db="EMBL/GenBank/DDBJ databases">
        <title>A chromosomal length assembly of Cordylochernes scorpioides.</title>
        <authorList>
            <person name="Zeh D."/>
            <person name="Zeh J."/>
        </authorList>
    </citation>
    <scope>NUCLEOTIDE SEQUENCE [LARGE SCALE GENOMIC DNA]</scope>
    <source>
        <strain evidence="12">IN4F17</strain>
        <tissue evidence="12">Whole Body</tissue>
    </source>
</reference>
<evidence type="ECO:0000256" key="6">
    <source>
        <dbReference type="ARBA" id="ARBA00022908"/>
    </source>
</evidence>
<name>A0ABY6KVQ9_9ARAC</name>
<keyword evidence="3" id="KW-0255">Endonuclease</keyword>
<dbReference type="PANTHER" id="PTHR42648">
    <property type="entry name" value="TRANSPOSASE, PUTATIVE-RELATED"/>
    <property type="match status" value="1"/>
</dbReference>
<dbReference type="PANTHER" id="PTHR42648:SF11">
    <property type="entry name" value="TRANSPOSON TY4-P GAG-POL POLYPROTEIN"/>
    <property type="match status" value="1"/>
</dbReference>
<gene>
    <name evidence="12" type="ORF">LAZ67_10001249</name>
</gene>
<dbReference type="EMBL" id="CP092872">
    <property type="protein sequence ID" value="UYV72948.1"/>
    <property type="molecule type" value="Genomic_DNA"/>
</dbReference>
<keyword evidence="4" id="KW-0378">Hydrolase</keyword>
<keyword evidence="8" id="KW-0548">Nucleotidyltransferase</keyword>
<evidence type="ECO:0000313" key="12">
    <source>
        <dbReference type="EMBL" id="UYV72948.1"/>
    </source>
</evidence>
<keyword evidence="5" id="KW-0460">Magnesium</keyword>
<dbReference type="SUPFAM" id="SSF56672">
    <property type="entry name" value="DNA/RNA polymerases"/>
    <property type="match status" value="1"/>
</dbReference>
<feature type="domain" description="Reverse transcriptase Ty1/copia-type" evidence="11">
    <location>
        <begin position="177"/>
        <end position="306"/>
    </location>
</feature>
<keyword evidence="1" id="KW-0540">Nuclease</keyword>
<keyword evidence="10" id="KW-0511">Multifunctional enzyme</keyword>
<evidence type="ECO:0000313" key="13">
    <source>
        <dbReference type="Proteomes" id="UP001235939"/>
    </source>
</evidence>
<evidence type="ECO:0000256" key="8">
    <source>
        <dbReference type="ARBA" id="ARBA00022932"/>
    </source>
</evidence>
<evidence type="ECO:0000256" key="5">
    <source>
        <dbReference type="ARBA" id="ARBA00022842"/>
    </source>
</evidence>
<dbReference type="InterPro" id="IPR043502">
    <property type="entry name" value="DNA/RNA_pol_sf"/>
</dbReference>
<evidence type="ECO:0000256" key="3">
    <source>
        <dbReference type="ARBA" id="ARBA00022759"/>
    </source>
</evidence>
<evidence type="ECO:0000256" key="4">
    <source>
        <dbReference type="ARBA" id="ARBA00022801"/>
    </source>
</evidence>
<evidence type="ECO:0000259" key="11">
    <source>
        <dbReference type="Pfam" id="PF07727"/>
    </source>
</evidence>
<evidence type="ECO:0000256" key="10">
    <source>
        <dbReference type="ARBA" id="ARBA00023268"/>
    </source>
</evidence>
<evidence type="ECO:0000256" key="2">
    <source>
        <dbReference type="ARBA" id="ARBA00022723"/>
    </source>
</evidence>
<proteinExistence type="predicted"/>
<keyword evidence="13" id="KW-1185">Reference proteome</keyword>
<protein>
    <recommendedName>
        <fullName evidence="11">Reverse transcriptase Ty1/copia-type domain-containing protein</fullName>
    </recommendedName>
</protein>
<dbReference type="InterPro" id="IPR013103">
    <property type="entry name" value="RVT_2"/>
</dbReference>
<dbReference type="Pfam" id="PF07727">
    <property type="entry name" value="RVT_2"/>
    <property type="match status" value="1"/>
</dbReference>
<sequence>MNRTLIDKVRSKLAEANLPKYLWGEAIYCSAYELNRSPTSANKGIPPAGIRYKRNDLSKPKGFGSRVWRLTIPQPRKLDIRSKSTIMVGYTIRQKEKKEAIDKEIRSHEELKTLSSIKLGEKLNIKPIDAKWIFRTKEDGTKKARLVAKGFQMEETSDIMYAPVAIMSTIRMLLSRVKQENEKKIKLNKALYELRESPKSWNNKFKEITTEYHFTRSLNDSCLYIGDNTWIVLYLDDLLITGKRDNIDKVIEMFKQEFNAKDLGKVTNFLGMEISRESGKLMIKQTKFINKILEKSYITECKKKVVHLWN</sequence>
<accession>A0ABY6KVQ9</accession>
<dbReference type="InterPro" id="IPR039537">
    <property type="entry name" value="Retrotran_Ty1/copia-like"/>
</dbReference>
<keyword evidence="8" id="KW-0239">DNA-directed DNA polymerase</keyword>
<keyword evidence="2" id="KW-0479">Metal-binding</keyword>